<evidence type="ECO:0000256" key="2">
    <source>
        <dbReference type="SAM" id="SignalP"/>
    </source>
</evidence>
<proteinExistence type="predicted"/>
<protein>
    <submittedName>
        <fullName evidence="3">Uncharacterized protein</fullName>
    </submittedName>
</protein>
<dbReference type="AlphaFoldDB" id="A0A7K3TF30"/>
<feature type="region of interest" description="Disordered" evidence="1">
    <location>
        <begin position="494"/>
        <end position="515"/>
    </location>
</feature>
<dbReference type="Proteomes" id="UP000469763">
    <property type="component" value="Unassembled WGS sequence"/>
</dbReference>
<reference evidence="3 4" key="1">
    <citation type="submission" date="2019-10" db="EMBL/GenBank/DDBJ databases">
        <title>Bifidobacterium from non-human primates.</title>
        <authorList>
            <person name="Modesto M."/>
        </authorList>
    </citation>
    <scope>NUCLEOTIDE SEQUENCE [LARGE SCALE GENOMIC DNA]</scope>
    <source>
        <strain evidence="3 4">TREC</strain>
    </source>
</reference>
<evidence type="ECO:0000313" key="3">
    <source>
        <dbReference type="EMBL" id="NEG77701.1"/>
    </source>
</evidence>
<feature type="region of interest" description="Disordered" evidence="1">
    <location>
        <begin position="585"/>
        <end position="604"/>
    </location>
</feature>
<keyword evidence="4" id="KW-1185">Reference proteome</keyword>
<name>A0A7K3TF30_9BIFI</name>
<keyword evidence="2" id="KW-0732">Signal</keyword>
<gene>
    <name evidence="3" type="ORF">GFD22_01600</name>
</gene>
<sequence>MASFTGIARTGTAVVAALALAGLTLTVPSDGIADGDASQSRIAAQTAGQTASYAKTQRVFSVFGDDGEPGPLIVDNAFAVQSPGTIVDVDASGHATTLSADHAGDLASQTVLAAGAKALPWTVRVTYSLNGPDTTASAVTGADGLVGIRIRLEANPLSDTRYFRDATPIVTFTVPHDVTDAVAAPDGATVTDDGDDFRVTAVGKAGQTNEWYCYLSAKSFRMGRLIVAAAPAADRNALRDRLTALAQDASSLAGGMTNAGSGEHQALIDQLTAIRDQEKAAADAEIAAKHDAYVKQFGVYIDRYVRSYSSHLSGSPGTKTQMGALIGMTGELTGSTSLAQSVTDLANAVNAMSAAHEHTGAANVLDEVIRQIQRRGTTGLLADLKARQTKEAGTGKTRYATGQGQLANAMIPFSMAYTDTYTAKLNDLVNAGGSVSGSEQTAIDQTNQAFGSDENMQRITGQISAALKTMSGASEHTGAANMLGRIIDEFGAQLSGSDASDDSSSPSQTGPSGAFDASAVALWNGRPDPFTPIGTGAGASALRPQNAAALLASGDDGLIDDSTVIGDCAQDLTAALAALPADDSVSGSASASEPASGVTVGSGTSGGDVVSAANAHTSSASFLLVLPAVGDADSLAASGSGDDTAVTSSIPGLGAIVNKFMG</sequence>
<dbReference type="OrthoDB" id="3240077at2"/>
<evidence type="ECO:0000313" key="4">
    <source>
        <dbReference type="Proteomes" id="UP000469763"/>
    </source>
</evidence>
<feature type="signal peptide" evidence="2">
    <location>
        <begin position="1"/>
        <end position="21"/>
    </location>
</feature>
<feature type="chain" id="PRO_5039320242" evidence="2">
    <location>
        <begin position="22"/>
        <end position="662"/>
    </location>
</feature>
<dbReference type="RefSeq" id="WP_152351215.1">
    <property type="nucleotide sequence ID" value="NZ_WBSN01000029.1"/>
</dbReference>
<organism evidence="3 4">
    <name type="scientific">Bifidobacterium avesanii</name>
    <dbReference type="NCBI Taxonomy" id="1798157"/>
    <lineage>
        <taxon>Bacteria</taxon>
        <taxon>Bacillati</taxon>
        <taxon>Actinomycetota</taxon>
        <taxon>Actinomycetes</taxon>
        <taxon>Bifidobacteriales</taxon>
        <taxon>Bifidobacteriaceae</taxon>
        <taxon>Bifidobacterium</taxon>
    </lineage>
</organism>
<comment type="caution">
    <text evidence="3">The sequence shown here is derived from an EMBL/GenBank/DDBJ whole genome shotgun (WGS) entry which is preliminary data.</text>
</comment>
<feature type="compositionally biased region" description="Low complexity" evidence="1">
    <location>
        <begin position="494"/>
        <end position="514"/>
    </location>
</feature>
<accession>A0A7K3TF30</accession>
<evidence type="ECO:0000256" key="1">
    <source>
        <dbReference type="SAM" id="MobiDB-lite"/>
    </source>
</evidence>
<dbReference type="EMBL" id="WHZY01000002">
    <property type="protein sequence ID" value="NEG77701.1"/>
    <property type="molecule type" value="Genomic_DNA"/>
</dbReference>